<reference evidence="4" key="2">
    <citation type="submission" date="2020-09" db="EMBL/GenBank/DDBJ databases">
        <authorList>
            <person name="Sun Q."/>
            <person name="Zhou Y."/>
        </authorList>
    </citation>
    <scope>NUCLEOTIDE SEQUENCE</scope>
    <source>
        <strain evidence="4">CGMCC 1.12751</strain>
    </source>
</reference>
<reference evidence="4" key="1">
    <citation type="journal article" date="2014" name="Int. J. Syst. Evol. Microbiol.">
        <title>Complete genome sequence of Corynebacterium casei LMG S-19264T (=DSM 44701T), isolated from a smear-ripened cheese.</title>
        <authorList>
            <consortium name="US DOE Joint Genome Institute (JGI-PGF)"/>
            <person name="Walter F."/>
            <person name="Albersmeier A."/>
            <person name="Kalinowski J."/>
            <person name="Ruckert C."/>
        </authorList>
    </citation>
    <scope>NUCLEOTIDE SEQUENCE</scope>
    <source>
        <strain evidence="4">CGMCC 1.12751</strain>
    </source>
</reference>
<gene>
    <name evidence="4" type="ORF">GCM10010976_23910</name>
</gene>
<keyword evidence="4" id="KW-0132">Cell division</keyword>
<accession>A0A917GN67</accession>
<proteinExistence type="predicted"/>
<keyword evidence="4" id="KW-0131">Cell cycle</keyword>
<dbReference type="InterPro" id="IPR003812">
    <property type="entry name" value="Fido"/>
</dbReference>
<dbReference type="Proteomes" id="UP000625976">
    <property type="component" value="Unassembled WGS sequence"/>
</dbReference>
<evidence type="ECO:0000256" key="1">
    <source>
        <dbReference type="PIRSR" id="PIRSR640198-1"/>
    </source>
</evidence>
<dbReference type="EMBL" id="BMFQ01000003">
    <property type="protein sequence ID" value="GGG51969.1"/>
    <property type="molecule type" value="Genomic_DNA"/>
</dbReference>
<organism evidence="4 5">
    <name type="scientific">Bizionia arctica</name>
    <dbReference type="NCBI Taxonomy" id="1495645"/>
    <lineage>
        <taxon>Bacteria</taxon>
        <taxon>Pseudomonadati</taxon>
        <taxon>Bacteroidota</taxon>
        <taxon>Flavobacteriia</taxon>
        <taxon>Flavobacteriales</taxon>
        <taxon>Flavobacteriaceae</taxon>
        <taxon>Bizionia</taxon>
    </lineage>
</organism>
<keyword evidence="5" id="KW-1185">Reference proteome</keyword>
<dbReference type="InterPro" id="IPR036597">
    <property type="entry name" value="Fido-like_dom_sf"/>
</dbReference>
<dbReference type="Gene3D" id="1.10.3290.10">
    <property type="entry name" value="Fido-like domain"/>
    <property type="match status" value="1"/>
</dbReference>
<sequence length="512" mass="59426">MSNYFSQHVTTFHDIDTPEPGALVGYALLLEFLMQETKKSAPLPRRLAIITNKHQRYDTDTWQVFTKRHKPNDDIISHIIFALKYEGINLYILKQVFLNLEVETIKEYILTEPTGQYARRIWFLYEWLLEKTIDIQDLKTSSYVEIVNTKLQYPGPTVNSTRHRVKNNLPGTLDFCPMIHRTDKIEAYQKKDFSNKMVFDLNGKDKDLIRRTAAFLLLKDSKASFAIEGEKPENLRARNWGKAIGQAGKKELSIQELERLQHIVIGNNKLKQMGLRTEEGFIGEHDRDTFVPIPDHISAKAKDLPVLINGLMETNKLLNQSQYDPVLMATSIAFGFVFIHPFSDGNGRLHRYLMHHILIRKNYTSRDMIFPISAAILNNISKYQDVLEAFSEPRLELIDWVPTADHNVEILNETIDLYRYADLTIQAEFLYACVEETIEEIIPNEIKFLEQNDKMIEFINAEVTLPDTNIDLLIKFLIQNKGKLSKAKKDKFFSEIPENVIIKIENKFSQVF</sequence>
<comment type="caution">
    <text evidence="4">The sequence shown here is derived from an EMBL/GenBank/DDBJ whole genome shotgun (WGS) entry which is preliminary data.</text>
</comment>
<dbReference type="PANTHER" id="PTHR13504:SF38">
    <property type="entry name" value="FIDO DOMAIN-CONTAINING PROTEIN"/>
    <property type="match status" value="1"/>
</dbReference>
<dbReference type="AlphaFoldDB" id="A0A917GN67"/>
<evidence type="ECO:0000313" key="5">
    <source>
        <dbReference type="Proteomes" id="UP000625976"/>
    </source>
</evidence>
<dbReference type="GO" id="GO:0005524">
    <property type="term" value="F:ATP binding"/>
    <property type="evidence" value="ECO:0007669"/>
    <property type="project" value="UniProtKB-KW"/>
</dbReference>
<protein>
    <submittedName>
        <fullName evidence="4">Cell division protein Fic</fullName>
    </submittedName>
</protein>
<dbReference type="SUPFAM" id="SSF140931">
    <property type="entry name" value="Fic-like"/>
    <property type="match status" value="1"/>
</dbReference>
<keyword evidence="2" id="KW-0067">ATP-binding</keyword>
<evidence type="ECO:0000259" key="3">
    <source>
        <dbReference type="PROSITE" id="PS51459"/>
    </source>
</evidence>
<keyword evidence="2" id="KW-0547">Nucleotide-binding</keyword>
<feature type="active site" evidence="1">
    <location>
        <position position="340"/>
    </location>
</feature>
<dbReference type="RefSeq" id="WP_188465185.1">
    <property type="nucleotide sequence ID" value="NZ_BMFQ01000003.1"/>
</dbReference>
<dbReference type="PROSITE" id="PS51459">
    <property type="entry name" value="FIDO"/>
    <property type="match status" value="1"/>
</dbReference>
<feature type="binding site" evidence="2">
    <location>
        <begin position="344"/>
        <end position="351"/>
    </location>
    <ligand>
        <name>ATP</name>
        <dbReference type="ChEBI" id="CHEBI:30616"/>
    </ligand>
</feature>
<dbReference type="PANTHER" id="PTHR13504">
    <property type="entry name" value="FIDO DOMAIN-CONTAINING PROTEIN DDB_G0283145"/>
    <property type="match status" value="1"/>
</dbReference>
<dbReference type="Pfam" id="PF02661">
    <property type="entry name" value="Fic"/>
    <property type="match status" value="1"/>
</dbReference>
<feature type="domain" description="Fido" evidence="3">
    <location>
        <begin position="252"/>
        <end position="403"/>
    </location>
</feature>
<dbReference type="GO" id="GO:0051301">
    <property type="term" value="P:cell division"/>
    <property type="evidence" value="ECO:0007669"/>
    <property type="project" value="UniProtKB-KW"/>
</dbReference>
<dbReference type="InterPro" id="IPR040198">
    <property type="entry name" value="Fido_containing"/>
</dbReference>
<evidence type="ECO:0000313" key="4">
    <source>
        <dbReference type="EMBL" id="GGG51969.1"/>
    </source>
</evidence>
<name>A0A917GN67_9FLAO</name>
<evidence type="ECO:0000256" key="2">
    <source>
        <dbReference type="PIRSR" id="PIRSR640198-2"/>
    </source>
</evidence>